<evidence type="ECO:0000256" key="1">
    <source>
        <dbReference type="SAM" id="MobiDB-lite"/>
    </source>
</evidence>
<dbReference type="GO" id="GO:0007165">
    <property type="term" value="P:signal transduction"/>
    <property type="evidence" value="ECO:0007669"/>
    <property type="project" value="InterPro"/>
</dbReference>
<name>A0A0Q2MHG7_VIBFU</name>
<dbReference type="GO" id="GO:0006935">
    <property type="term" value="P:chemotaxis"/>
    <property type="evidence" value="ECO:0007669"/>
    <property type="project" value="InterPro"/>
</dbReference>
<evidence type="ECO:0000259" key="2">
    <source>
        <dbReference type="PROSITE" id="PS50851"/>
    </source>
</evidence>
<dbReference type="InterPro" id="IPR036061">
    <property type="entry name" value="CheW-like_dom_sf"/>
</dbReference>
<proteinExistence type="predicted"/>
<dbReference type="InParanoid" id="A0A0Q2MHG7"/>
<comment type="caution">
    <text evidence="3">The sequence shown here is derived from an EMBL/GenBank/DDBJ whole genome shotgun (WGS) entry which is preliminary data.</text>
</comment>
<dbReference type="PIRSF" id="PIRSF020479">
    <property type="entry name" value="UCP020479_CheW"/>
    <property type="match status" value="1"/>
</dbReference>
<feature type="domain" description="CheW-like" evidence="2">
    <location>
        <begin position="183"/>
        <end position="320"/>
    </location>
</feature>
<dbReference type="Proteomes" id="UP000051221">
    <property type="component" value="Unassembled WGS sequence"/>
</dbReference>
<reference evidence="3 4" key="1">
    <citation type="submission" date="2015-08" db="EMBL/GenBank/DDBJ databases">
        <title>Antibacterial properties of a collection of Vibrionaceae strains.</title>
        <authorList>
            <person name="Giubergia S."/>
        </authorList>
    </citation>
    <scope>NUCLEOTIDE SEQUENCE [LARGE SCALE GENOMIC DNA]</scope>
    <source>
        <strain evidence="3 4">S0821</strain>
    </source>
</reference>
<accession>A0A0Q2MHG7</accession>
<evidence type="ECO:0000313" key="4">
    <source>
        <dbReference type="Proteomes" id="UP000051221"/>
    </source>
</evidence>
<dbReference type="Pfam" id="PF01584">
    <property type="entry name" value="CheW"/>
    <property type="match status" value="1"/>
</dbReference>
<organism evidence="3 4">
    <name type="scientific">Vibrio furnissii</name>
    <dbReference type="NCBI Taxonomy" id="29494"/>
    <lineage>
        <taxon>Bacteria</taxon>
        <taxon>Pseudomonadati</taxon>
        <taxon>Pseudomonadota</taxon>
        <taxon>Gammaproteobacteria</taxon>
        <taxon>Vibrionales</taxon>
        <taxon>Vibrionaceae</taxon>
        <taxon>Vibrio</taxon>
    </lineage>
</organism>
<dbReference type="RefSeq" id="WP_055465365.1">
    <property type="nucleotide sequence ID" value="NZ_LKHS01000003.1"/>
</dbReference>
<evidence type="ECO:0000313" key="3">
    <source>
        <dbReference type="EMBL" id="KQH87353.1"/>
    </source>
</evidence>
<dbReference type="InterPro" id="IPR002545">
    <property type="entry name" value="CheW-lke_dom"/>
</dbReference>
<dbReference type="SMART" id="SM00260">
    <property type="entry name" value="CheW"/>
    <property type="match status" value="1"/>
</dbReference>
<protein>
    <submittedName>
        <fullName evidence="3">Chemotaxis protein CheW</fullName>
    </submittedName>
</protein>
<keyword evidence="4" id="KW-1185">Reference proteome</keyword>
<dbReference type="SUPFAM" id="SSF50341">
    <property type="entry name" value="CheW-like"/>
    <property type="match status" value="1"/>
</dbReference>
<dbReference type="AlphaFoldDB" id="A0A0Q2MHG7"/>
<gene>
    <name evidence="3" type="ORF">AMR76_03840</name>
</gene>
<dbReference type="InterPro" id="IPR014506">
    <property type="entry name" value="UCP020479_CheW"/>
</dbReference>
<dbReference type="PROSITE" id="PS50851">
    <property type="entry name" value="CHEW"/>
    <property type="match status" value="1"/>
</dbReference>
<feature type="region of interest" description="Disordered" evidence="1">
    <location>
        <begin position="23"/>
        <end position="42"/>
    </location>
</feature>
<sequence length="329" mass="37030">MSSPLLSSEQALDDYFTALLDEELGEEELAPQPQPESEPALEPMLQSVPEKSYFEQELDEIELPNLDDVQRLLSQLENSNPVAELDLEEVMEQNTIEIAQHLDVADVVDEIQEWDIEPVAEVMTDVVVDEPLVDTAERVEPDVVTLEPTLDEGFAEPEVEQAPQTQTGGFDLGHWDNSVRNEAFQVLYFDVNGVTFAVPLDELGGIHRKSSLNHLIGRPGWYLGLQTNRDAQLDVVDTAKWVMAEKLRDESYKDDYQYIVMLGESLWGLACTKLLGTELLNSEKVRWREQVGKRPWLAGMVKEKMCALIHVQALIAMLNAGLDVKALDK</sequence>
<dbReference type="EMBL" id="LKHS01000003">
    <property type="protein sequence ID" value="KQH87353.1"/>
    <property type="molecule type" value="Genomic_DNA"/>
</dbReference>